<accession>A0ABZ1H0Y8</accession>
<name>A0ABZ1H0Y8_9ACTN</name>
<keyword evidence="2" id="KW-1185">Reference proteome</keyword>
<reference evidence="1 2" key="1">
    <citation type="submission" date="2022-10" db="EMBL/GenBank/DDBJ databases">
        <title>The complete genomes of actinobacterial strains from the NBC collection.</title>
        <authorList>
            <person name="Joergensen T.S."/>
            <person name="Alvarez Arevalo M."/>
            <person name="Sterndorff E.B."/>
            <person name="Faurdal D."/>
            <person name="Vuksanovic O."/>
            <person name="Mourched A.-S."/>
            <person name="Charusanti P."/>
            <person name="Shaw S."/>
            <person name="Blin K."/>
            <person name="Weber T."/>
        </authorList>
    </citation>
    <scope>NUCLEOTIDE SEQUENCE [LARGE SCALE GENOMIC DNA]</scope>
    <source>
        <strain evidence="1 2">NBC 01753</strain>
    </source>
</reference>
<gene>
    <name evidence="1" type="ORF">OIE73_39945</name>
</gene>
<dbReference type="Proteomes" id="UP001335325">
    <property type="component" value="Chromosome"/>
</dbReference>
<evidence type="ECO:0000313" key="2">
    <source>
        <dbReference type="Proteomes" id="UP001335325"/>
    </source>
</evidence>
<protein>
    <submittedName>
        <fullName evidence="1">Uncharacterized protein</fullName>
    </submittedName>
</protein>
<proteinExistence type="predicted"/>
<organism evidence="1 2">
    <name type="scientific">Streptomyces hirsutus</name>
    <dbReference type="NCBI Taxonomy" id="35620"/>
    <lineage>
        <taxon>Bacteria</taxon>
        <taxon>Bacillati</taxon>
        <taxon>Actinomycetota</taxon>
        <taxon>Actinomycetes</taxon>
        <taxon>Kitasatosporales</taxon>
        <taxon>Streptomycetaceae</taxon>
        <taxon>Streptomyces</taxon>
    </lineage>
</organism>
<dbReference type="EMBL" id="CP109134">
    <property type="protein sequence ID" value="WSD11222.1"/>
    <property type="molecule type" value="Genomic_DNA"/>
</dbReference>
<evidence type="ECO:0000313" key="1">
    <source>
        <dbReference type="EMBL" id="WSD11222.1"/>
    </source>
</evidence>
<sequence length="107" mass="11898">MLRALTDVAQSLFAHHRPPRVYPVCPWGSTDGAGCGRDPFGSLVHDHCRTPVGPVPAWRSKPWAVWTRRTAQALDRLPLHLVQHIPRPVEQSVPRRIGTGKIGPSRC</sequence>
<dbReference type="RefSeq" id="WP_326756867.1">
    <property type="nucleotide sequence ID" value="NZ_CP109134.1"/>
</dbReference>
<dbReference type="GeneID" id="91548888"/>